<protein>
    <submittedName>
        <fullName evidence="1">Uncharacterized protein</fullName>
    </submittedName>
</protein>
<comment type="caution">
    <text evidence="1">The sequence shown here is derived from an EMBL/GenBank/DDBJ whole genome shotgun (WGS) entry which is preliminary data.</text>
</comment>
<evidence type="ECO:0000313" key="1">
    <source>
        <dbReference type="EMBL" id="GGM23083.1"/>
    </source>
</evidence>
<reference evidence="1" key="2">
    <citation type="submission" date="2020-09" db="EMBL/GenBank/DDBJ databases">
        <authorList>
            <person name="Sun Q."/>
            <person name="Zhou Y."/>
        </authorList>
    </citation>
    <scope>NUCLEOTIDE SEQUENCE</scope>
    <source>
        <strain evidence="1">CGMCC 4.7312</strain>
    </source>
</reference>
<dbReference type="AlphaFoldDB" id="A0A917TI18"/>
<organism evidence="1 2">
    <name type="scientific">Micromonospora sonchi</name>
    <dbReference type="NCBI Taxonomy" id="1763543"/>
    <lineage>
        <taxon>Bacteria</taxon>
        <taxon>Bacillati</taxon>
        <taxon>Actinomycetota</taxon>
        <taxon>Actinomycetes</taxon>
        <taxon>Micromonosporales</taxon>
        <taxon>Micromonosporaceae</taxon>
        <taxon>Micromonospora</taxon>
    </lineage>
</organism>
<dbReference type="EMBL" id="BMNB01000002">
    <property type="protein sequence ID" value="GGM23083.1"/>
    <property type="molecule type" value="Genomic_DNA"/>
</dbReference>
<accession>A0A917TI18</accession>
<sequence length="59" mass="6636">MVSLGGVVVKDLSLSYDRCRSLKYELAERCEAAWDGRDAEVAEGWQGRVIQLSRIRVHG</sequence>
<reference evidence="1" key="1">
    <citation type="journal article" date="2014" name="Int. J. Syst. Evol. Microbiol.">
        <title>Complete genome sequence of Corynebacterium casei LMG S-19264T (=DSM 44701T), isolated from a smear-ripened cheese.</title>
        <authorList>
            <consortium name="US DOE Joint Genome Institute (JGI-PGF)"/>
            <person name="Walter F."/>
            <person name="Albersmeier A."/>
            <person name="Kalinowski J."/>
            <person name="Ruckert C."/>
        </authorList>
    </citation>
    <scope>NUCLEOTIDE SEQUENCE</scope>
    <source>
        <strain evidence="1">CGMCC 4.7312</strain>
    </source>
</reference>
<evidence type="ECO:0000313" key="2">
    <source>
        <dbReference type="Proteomes" id="UP000608890"/>
    </source>
</evidence>
<name>A0A917TI18_9ACTN</name>
<keyword evidence="2" id="KW-1185">Reference proteome</keyword>
<gene>
    <name evidence="1" type="ORF">GCM10011608_04750</name>
</gene>
<dbReference type="Proteomes" id="UP000608890">
    <property type="component" value="Unassembled WGS sequence"/>
</dbReference>
<proteinExistence type="predicted"/>